<dbReference type="STRING" id="4846.A0A367K184"/>
<organism evidence="2 3">
    <name type="scientific">Rhizopus stolonifer</name>
    <name type="common">Rhizopus nigricans</name>
    <dbReference type="NCBI Taxonomy" id="4846"/>
    <lineage>
        <taxon>Eukaryota</taxon>
        <taxon>Fungi</taxon>
        <taxon>Fungi incertae sedis</taxon>
        <taxon>Mucoromycota</taxon>
        <taxon>Mucoromycotina</taxon>
        <taxon>Mucoromycetes</taxon>
        <taxon>Mucorales</taxon>
        <taxon>Mucorineae</taxon>
        <taxon>Rhizopodaceae</taxon>
        <taxon>Rhizopus</taxon>
    </lineage>
</organism>
<dbReference type="Pfam" id="PF08550">
    <property type="entry name" value="GATA_AreA"/>
    <property type="match status" value="1"/>
</dbReference>
<dbReference type="EMBL" id="PJQM01002363">
    <property type="protein sequence ID" value="RCH96002.1"/>
    <property type="molecule type" value="Genomic_DNA"/>
</dbReference>
<reference evidence="2 3" key="1">
    <citation type="journal article" date="2018" name="G3 (Bethesda)">
        <title>Phylogenetic and Phylogenomic Definition of Rhizopus Species.</title>
        <authorList>
            <person name="Gryganskyi A.P."/>
            <person name="Golan J."/>
            <person name="Dolatabadi S."/>
            <person name="Mondo S."/>
            <person name="Robb S."/>
            <person name="Idnurm A."/>
            <person name="Muszewska A."/>
            <person name="Steczkiewicz K."/>
            <person name="Masonjones S."/>
            <person name="Liao H.L."/>
            <person name="Gajdeczka M.T."/>
            <person name="Anike F."/>
            <person name="Vuek A."/>
            <person name="Anishchenko I.M."/>
            <person name="Voigt K."/>
            <person name="de Hoog G.S."/>
            <person name="Smith M.E."/>
            <person name="Heitman J."/>
            <person name="Vilgalys R."/>
            <person name="Stajich J.E."/>
        </authorList>
    </citation>
    <scope>NUCLEOTIDE SEQUENCE [LARGE SCALE GENOMIC DNA]</scope>
    <source>
        <strain evidence="2 3">LSU 92-RS-03</strain>
    </source>
</reference>
<dbReference type="GO" id="GO:0031930">
    <property type="term" value="P:mitochondria-nucleus signaling pathway"/>
    <property type="evidence" value="ECO:0007669"/>
    <property type="project" value="TreeGrafter"/>
</dbReference>
<dbReference type="PANTHER" id="PTHR28014">
    <property type="entry name" value="NEGATIVE REGULATOR OF RAS-CAMP PATHWAY"/>
    <property type="match status" value="1"/>
</dbReference>
<evidence type="ECO:0000259" key="1">
    <source>
        <dbReference type="Pfam" id="PF08550"/>
    </source>
</evidence>
<dbReference type="InterPro" id="IPR013860">
    <property type="entry name" value="AreA_GATA"/>
</dbReference>
<dbReference type="GO" id="GO:0000122">
    <property type="term" value="P:negative regulation of transcription by RNA polymerase II"/>
    <property type="evidence" value="ECO:0007669"/>
    <property type="project" value="TreeGrafter"/>
</dbReference>
<dbReference type="InterPro" id="IPR053043">
    <property type="entry name" value="Ras-cAMP_regulatory"/>
</dbReference>
<name>A0A367K184_RHIST</name>
<proteinExistence type="predicted"/>
<evidence type="ECO:0000313" key="3">
    <source>
        <dbReference type="Proteomes" id="UP000253551"/>
    </source>
</evidence>
<protein>
    <recommendedName>
        <fullName evidence="1">Nitrogen regulatory protein areA GATA-like domain-containing protein</fullName>
    </recommendedName>
</protein>
<feature type="domain" description="Nitrogen regulatory protein areA GATA-like" evidence="1">
    <location>
        <begin position="32"/>
        <end position="59"/>
    </location>
</feature>
<keyword evidence="3" id="KW-1185">Reference proteome</keyword>
<sequence>MYSSEIHFPLLINSNLSEQSLPWNNLDQLSSLWATFTKCKSNIRDGFRLENLSWRLWYRQSVLQKKQKPNTVQDIDFAAANTHTHSNTTVTLRRTRSLPNLQTHQPPKRSRKFFIEEIAVKKPALRRATTAPKPVSALSEMISKTKLSSNTNNTGLRRCQSRYTKLDQLFLNAA</sequence>
<comment type="caution">
    <text evidence="2">The sequence shown here is derived from an EMBL/GenBank/DDBJ whole genome shotgun (WGS) entry which is preliminary data.</text>
</comment>
<evidence type="ECO:0000313" key="2">
    <source>
        <dbReference type="EMBL" id="RCH96002.1"/>
    </source>
</evidence>
<accession>A0A367K184</accession>
<gene>
    <name evidence="2" type="ORF">CU098_005921</name>
</gene>
<dbReference type="OrthoDB" id="515401at2759"/>
<dbReference type="Proteomes" id="UP000253551">
    <property type="component" value="Unassembled WGS sequence"/>
</dbReference>
<dbReference type="AlphaFoldDB" id="A0A367K184"/>
<dbReference type="GO" id="GO:0005737">
    <property type="term" value="C:cytoplasm"/>
    <property type="evidence" value="ECO:0007669"/>
    <property type="project" value="TreeGrafter"/>
</dbReference>
<dbReference type="PANTHER" id="PTHR28014:SF1">
    <property type="entry name" value="NEGATIVE REGULATOR OF RAS-CAMP PATHWAY"/>
    <property type="match status" value="1"/>
</dbReference>
<dbReference type="GO" id="GO:0006808">
    <property type="term" value="P:regulation of nitrogen utilization"/>
    <property type="evidence" value="ECO:0007669"/>
    <property type="project" value="TreeGrafter"/>
</dbReference>